<evidence type="ECO:0008006" key="2">
    <source>
        <dbReference type="Google" id="ProtNLM"/>
    </source>
</evidence>
<sequence length="394" mass="45106">MGVNRHAKWMWSTSGYPRIVMHAFMPRTSYQELSYDEAQTPPILVYVQKPPPPAPRVQVHREPLTRDGLNTKETSVEVDTIPWDVRIWITVYWFVGNTCCCWKCCPCATRVAPRWNWFVDYAGPDNRVWLAWDDDFIDVDVLDTGDQFVHCSVHIRSLHMHVFITVVYGVNDVIGRRVLWADLHRLSLTVTAVPWLVGEDFNTMVHVSEVCGKSGDIRGVAEEFQGCLRDTGLINLPMQGEWFTWHNCSRDSGSLWKRLDHLLVNDGWLESWPNTSYANLNARTSDHSPLVLRGDTPGQAISMFRFDNYLADDLLYLARRTRPRFRSSNGPSRPLLTFLGFMLMSRDLILSRSAGLLRDALLAILDFQEGLPLRYLGLPLLASRLSIADCQPIL</sequence>
<name>A0AAW2WDA3_9LAMI</name>
<protein>
    <recommendedName>
        <fullName evidence="2">Endonuclease/exonuclease/phosphatase domain-containing protein</fullName>
    </recommendedName>
</protein>
<organism evidence="1">
    <name type="scientific">Sesamum latifolium</name>
    <dbReference type="NCBI Taxonomy" id="2727402"/>
    <lineage>
        <taxon>Eukaryota</taxon>
        <taxon>Viridiplantae</taxon>
        <taxon>Streptophyta</taxon>
        <taxon>Embryophyta</taxon>
        <taxon>Tracheophyta</taxon>
        <taxon>Spermatophyta</taxon>
        <taxon>Magnoliopsida</taxon>
        <taxon>eudicotyledons</taxon>
        <taxon>Gunneridae</taxon>
        <taxon>Pentapetalae</taxon>
        <taxon>asterids</taxon>
        <taxon>lamiids</taxon>
        <taxon>Lamiales</taxon>
        <taxon>Pedaliaceae</taxon>
        <taxon>Sesamum</taxon>
    </lineage>
</organism>
<dbReference type="PANTHER" id="PTHR33710">
    <property type="entry name" value="BNAC02G09200D PROTEIN"/>
    <property type="match status" value="1"/>
</dbReference>
<accession>A0AAW2WDA3</accession>
<dbReference type="EMBL" id="JACGWN010000008">
    <property type="protein sequence ID" value="KAL0439719.1"/>
    <property type="molecule type" value="Genomic_DNA"/>
</dbReference>
<dbReference type="PANTHER" id="PTHR33710:SF71">
    <property type="entry name" value="ENDONUCLEASE_EXONUCLEASE_PHOSPHATASE DOMAIN-CONTAINING PROTEIN"/>
    <property type="match status" value="1"/>
</dbReference>
<dbReference type="Gene3D" id="3.60.10.10">
    <property type="entry name" value="Endonuclease/exonuclease/phosphatase"/>
    <property type="match status" value="1"/>
</dbReference>
<proteinExistence type="predicted"/>
<dbReference type="SUPFAM" id="SSF56219">
    <property type="entry name" value="DNase I-like"/>
    <property type="match status" value="1"/>
</dbReference>
<reference evidence="1" key="2">
    <citation type="journal article" date="2024" name="Plant">
        <title>Genomic evolution and insights into agronomic trait innovations of Sesamum species.</title>
        <authorList>
            <person name="Miao H."/>
            <person name="Wang L."/>
            <person name="Qu L."/>
            <person name="Liu H."/>
            <person name="Sun Y."/>
            <person name="Le M."/>
            <person name="Wang Q."/>
            <person name="Wei S."/>
            <person name="Zheng Y."/>
            <person name="Lin W."/>
            <person name="Duan Y."/>
            <person name="Cao H."/>
            <person name="Xiong S."/>
            <person name="Wang X."/>
            <person name="Wei L."/>
            <person name="Li C."/>
            <person name="Ma Q."/>
            <person name="Ju M."/>
            <person name="Zhao R."/>
            <person name="Li G."/>
            <person name="Mu C."/>
            <person name="Tian Q."/>
            <person name="Mei H."/>
            <person name="Zhang T."/>
            <person name="Gao T."/>
            <person name="Zhang H."/>
        </authorList>
    </citation>
    <scope>NUCLEOTIDE SEQUENCE</scope>
    <source>
        <strain evidence="1">KEN1</strain>
    </source>
</reference>
<dbReference type="InterPro" id="IPR036691">
    <property type="entry name" value="Endo/exonu/phosph_ase_sf"/>
</dbReference>
<reference evidence="1" key="1">
    <citation type="submission" date="2020-06" db="EMBL/GenBank/DDBJ databases">
        <authorList>
            <person name="Li T."/>
            <person name="Hu X."/>
            <person name="Zhang T."/>
            <person name="Song X."/>
            <person name="Zhang H."/>
            <person name="Dai N."/>
            <person name="Sheng W."/>
            <person name="Hou X."/>
            <person name="Wei L."/>
        </authorList>
    </citation>
    <scope>NUCLEOTIDE SEQUENCE</scope>
    <source>
        <strain evidence="1">KEN1</strain>
        <tissue evidence="1">Leaf</tissue>
    </source>
</reference>
<evidence type="ECO:0000313" key="1">
    <source>
        <dbReference type="EMBL" id="KAL0439719.1"/>
    </source>
</evidence>
<comment type="caution">
    <text evidence="1">The sequence shown here is derived from an EMBL/GenBank/DDBJ whole genome shotgun (WGS) entry which is preliminary data.</text>
</comment>
<gene>
    <name evidence="1" type="ORF">Slati_2454900</name>
</gene>
<dbReference type="AlphaFoldDB" id="A0AAW2WDA3"/>